<comment type="caution">
    <text evidence="7">The sequence shown here is derived from an EMBL/GenBank/DDBJ whole genome shotgun (WGS) entry which is preliminary data.</text>
</comment>
<dbReference type="InterPro" id="IPR004107">
    <property type="entry name" value="Integrase_SAM-like_N"/>
</dbReference>
<dbReference type="SUPFAM" id="SSF56349">
    <property type="entry name" value="DNA breaking-rejoining enzymes"/>
    <property type="match status" value="1"/>
</dbReference>
<evidence type="ECO:0000313" key="8">
    <source>
        <dbReference type="Proteomes" id="UP000638648"/>
    </source>
</evidence>
<keyword evidence="1" id="KW-0229">DNA integration</keyword>
<name>A0A927N0U9_9ACTN</name>
<dbReference type="PANTHER" id="PTHR30349">
    <property type="entry name" value="PHAGE INTEGRASE-RELATED"/>
    <property type="match status" value="1"/>
</dbReference>
<dbReference type="PROSITE" id="PS51898">
    <property type="entry name" value="TYR_RECOMBINASE"/>
    <property type="match status" value="1"/>
</dbReference>
<dbReference type="Pfam" id="PF02899">
    <property type="entry name" value="Phage_int_SAM_1"/>
    <property type="match status" value="1"/>
</dbReference>
<accession>A0A927N0U9</accession>
<evidence type="ECO:0000256" key="4">
    <source>
        <dbReference type="PROSITE-ProRule" id="PRU01248"/>
    </source>
</evidence>
<dbReference type="InterPro" id="IPR044068">
    <property type="entry name" value="CB"/>
</dbReference>
<keyword evidence="8" id="KW-1185">Reference proteome</keyword>
<dbReference type="Gene3D" id="1.10.443.10">
    <property type="entry name" value="Intergrase catalytic core"/>
    <property type="match status" value="1"/>
</dbReference>
<dbReference type="CDD" id="cd00397">
    <property type="entry name" value="DNA_BRE_C"/>
    <property type="match status" value="1"/>
</dbReference>
<dbReference type="InterPro" id="IPR011010">
    <property type="entry name" value="DNA_brk_join_enz"/>
</dbReference>
<evidence type="ECO:0000256" key="1">
    <source>
        <dbReference type="ARBA" id="ARBA00022908"/>
    </source>
</evidence>
<dbReference type="InterPro" id="IPR010998">
    <property type="entry name" value="Integrase_recombinase_N"/>
</dbReference>
<dbReference type="InterPro" id="IPR002104">
    <property type="entry name" value="Integrase_catalytic"/>
</dbReference>
<organism evidence="7 8">
    <name type="scientific">Actinopolymorpha pittospori</name>
    <dbReference type="NCBI Taxonomy" id="648752"/>
    <lineage>
        <taxon>Bacteria</taxon>
        <taxon>Bacillati</taxon>
        <taxon>Actinomycetota</taxon>
        <taxon>Actinomycetes</taxon>
        <taxon>Propionibacteriales</taxon>
        <taxon>Actinopolymorphaceae</taxon>
        <taxon>Actinopolymorpha</taxon>
    </lineage>
</organism>
<dbReference type="Gene3D" id="1.10.150.130">
    <property type="match status" value="1"/>
</dbReference>
<dbReference type="GO" id="GO:0015074">
    <property type="term" value="P:DNA integration"/>
    <property type="evidence" value="ECO:0007669"/>
    <property type="project" value="UniProtKB-KW"/>
</dbReference>
<evidence type="ECO:0000259" key="6">
    <source>
        <dbReference type="PROSITE" id="PS51900"/>
    </source>
</evidence>
<evidence type="ECO:0000259" key="5">
    <source>
        <dbReference type="PROSITE" id="PS51898"/>
    </source>
</evidence>
<dbReference type="PROSITE" id="PS51900">
    <property type="entry name" value="CB"/>
    <property type="match status" value="1"/>
</dbReference>
<sequence>MTEYPARPDGSEIDEIGRGEAARTEVGRLAGEPRSGASALEVRAALADAVDLLPALAPADPTDRYTVRYLTVLWLEADKTPHTRRAYYADLAAWLTWCSRSGLDPLAARRADVDAFKATITVTGRDGLPRPAAPSTVARMLAGLSSWYRYLESNDAADRNPVTAVTRPRAAARSAPRSALDERAVAALLDHAEHRANRLGTEAARRDAALTGLLFYTGLRVSGITTATVRDLDQDAGHTILRYLAKGGHRDFLPLPPPALAPLHDYLETRARNRGVPRARLTGPLLATAPHAHDRSKPGGKPLTQRDVWQTLRRLAAQAGLTAANSISPHTARRTAGTVLLAHGVPVQKVQDLLGHADIRTTRDHYDAHRHKLDSSSVYTLAQILGDHRHRGPQE</sequence>
<feature type="domain" description="Core-binding (CB)" evidence="6">
    <location>
        <begin position="60"/>
        <end position="152"/>
    </location>
</feature>
<proteinExistence type="predicted"/>
<dbReference type="PANTHER" id="PTHR30349:SF81">
    <property type="entry name" value="TYROSINE RECOMBINASE XERC"/>
    <property type="match status" value="1"/>
</dbReference>
<dbReference type="AlphaFoldDB" id="A0A927N0U9"/>
<dbReference type="GO" id="GO:0006310">
    <property type="term" value="P:DNA recombination"/>
    <property type="evidence" value="ECO:0007669"/>
    <property type="project" value="UniProtKB-KW"/>
</dbReference>
<dbReference type="GO" id="GO:0003677">
    <property type="term" value="F:DNA binding"/>
    <property type="evidence" value="ECO:0007669"/>
    <property type="project" value="UniProtKB-UniRule"/>
</dbReference>
<evidence type="ECO:0000313" key="7">
    <source>
        <dbReference type="EMBL" id="MBE1610089.1"/>
    </source>
</evidence>
<evidence type="ECO:0000256" key="2">
    <source>
        <dbReference type="ARBA" id="ARBA00023125"/>
    </source>
</evidence>
<gene>
    <name evidence="7" type="ORF">HEB94_006937</name>
</gene>
<dbReference type="RefSeq" id="WP_192753512.1">
    <property type="nucleotide sequence ID" value="NZ_BAABJL010000131.1"/>
</dbReference>
<dbReference type="EMBL" id="JADBEM010000001">
    <property type="protein sequence ID" value="MBE1610089.1"/>
    <property type="molecule type" value="Genomic_DNA"/>
</dbReference>
<keyword evidence="3" id="KW-0233">DNA recombination</keyword>
<feature type="domain" description="Tyr recombinase" evidence="5">
    <location>
        <begin position="175"/>
        <end position="380"/>
    </location>
</feature>
<evidence type="ECO:0000256" key="3">
    <source>
        <dbReference type="ARBA" id="ARBA00023172"/>
    </source>
</evidence>
<dbReference type="InterPro" id="IPR013762">
    <property type="entry name" value="Integrase-like_cat_sf"/>
</dbReference>
<protein>
    <submittedName>
        <fullName evidence="7">Site-specific recombinase XerD</fullName>
    </submittedName>
</protein>
<reference evidence="7" key="1">
    <citation type="submission" date="2020-10" db="EMBL/GenBank/DDBJ databases">
        <title>Sequencing the genomes of 1000 actinobacteria strains.</title>
        <authorList>
            <person name="Klenk H.-P."/>
        </authorList>
    </citation>
    <scope>NUCLEOTIDE SEQUENCE</scope>
    <source>
        <strain evidence="7">DSM 45354</strain>
    </source>
</reference>
<dbReference type="InterPro" id="IPR050090">
    <property type="entry name" value="Tyrosine_recombinase_XerCD"/>
</dbReference>
<dbReference type="Pfam" id="PF00589">
    <property type="entry name" value="Phage_integrase"/>
    <property type="match status" value="1"/>
</dbReference>
<dbReference type="Proteomes" id="UP000638648">
    <property type="component" value="Unassembled WGS sequence"/>
</dbReference>
<keyword evidence="2 4" id="KW-0238">DNA-binding</keyword>